<name>A0ACB7YG11_9ERIC</name>
<evidence type="ECO:0000313" key="2">
    <source>
        <dbReference type="Proteomes" id="UP000828048"/>
    </source>
</evidence>
<keyword evidence="2" id="KW-1185">Reference proteome</keyword>
<accession>A0ACB7YG11</accession>
<sequence>MNNDYQRSVSLRVSRRAERNNQNPQSEDIETGFFPMGKLSQDHPMKIIWKKGFLRLVLVGGILWMFLILTALVFHVWSCQSSLAFFSAIYNRGSKVFIMLDTMGLVPKPPHCKTTVVSFPLRMTQKKIVIPKRRTPSEVVEHLTYITEDVIGDNGSYSPPLFGGHQSWPLINEFPKIDKGSNILSIGYKVMFALEEERERDFAIVLAIPGRLVSYNLKYKTWDVLHDLGESIEINYQYACTFVDTLYPV</sequence>
<dbReference type="Proteomes" id="UP000828048">
    <property type="component" value="Chromosome 8"/>
</dbReference>
<gene>
    <name evidence="1" type="ORF">Vadar_025420</name>
</gene>
<reference evidence="1 2" key="1">
    <citation type="journal article" date="2021" name="Hortic Res">
        <title>High-quality reference genome and annotation aids understanding of berry development for evergreen blueberry (Vaccinium darrowii).</title>
        <authorList>
            <person name="Yu J."/>
            <person name="Hulse-Kemp A.M."/>
            <person name="Babiker E."/>
            <person name="Staton M."/>
        </authorList>
    </citation>
    <scope>NUCLEOTIDE SEQUENCE [LARGE SCALE GENOMIC DNA]</scope>
    <source>
        <strain evidence="2">cv. NJ 8807/NJ 8810</strain>
        <tissue evidence="1">Young leaf</tissue>
    </source>
</reference>
<proteinExistence type="predicted"/>
<protein>
    <submittedName>
        <fullName evidence="1">Uncharacterized protein</fullName>
    </submittedName>
</protein>
<evidence type="ECO:0000313" key="1">
    <source>
        <dbReference type="EMBL" id="KAH7852490.1"/>
    </source>
</evidence>
<dbReference type="EMBL" id="CM037158">
    <property type="protein sequence ID" value="KAH7852490.1"/>
    <property type="molecule type" value="Genomic_DNA"/>
</dbReference>
<comment type="caution">
    <text evidence="1">The sequence shown here is derived from an EMBL/GenBank/DDBJ whole genome shotgun (WGS) entry which is preliminary data.</text>
</comment>
<organism evidence="1 2">
    <name type="scientific">Vaccinium darrowii</name>
    <dbReference type="NCBI Taxonomy" id="229202"/>
    <lineage>
        <taxon>Eukaryota</taxon>
        <taxon>Viridiplantae</taxon>
        <taxon>Streptophyta</taxon>
        <taxon>Embryophyta</taxon>
        <taxon>Tracheophyta</taxon>
        <taxon>Spermatophyta</taxon>
        <taxon>Magnoliopsida</taxon>
        <taxon>eudicotyledons</taxon>
        <taxon>Gunneridae</taxon>
        <taxon>Pentapetalae</taxon>
        <taxon>asterids</taxon>
        <taxon>Ericales</taxon>
        <taxon>Ericaceae</taxon>
        <taxon>Vaccinioideae</taxon>
        <taxon>Vaccinieae</taxon>
        <taxon>Vaccinium</taxon>
    </lineage>
</organism>